<keyword evidence="3" id="KW-0378">Hydrolase</keyword>
<comment type="cofactor">
    <cofactor evidence="1">
        <name>Mn(2+)</name>
        <dbReference type="ChEBI" id="CHEBI:29035"/>
    </cofactor>
</comment>
<feature type="domain" description="Dicer dsRNA-binding fold" evidence="11">
    <location>
        <begin position="734"/>
        <end position="831"/>
    </location>
</feature>
<evidence type="ECO:0000259" key="11">
    <source>
        <dbReference type="PROSITE" id="PS51327"/>
    </source>
</evidence>
<evidence type="ECO:0000256" key="6">
    <source>
        <dbReference type="PROSITE-ProRule" id="PRU00657"/>
    </source>
</evidence>
<dbReference type="InterPro" id="IPR006935">
    <property type="entry name" value="Helicase/UvrB_N"/>
</dbReference>
<keyword evidence="13" id="KW-1185">Reference proteome</keyword>
<evidence type="ECO:0000256" key="4">
    <source>
        <dbReference type="ARBA" id="ARBA00023158"/>
    </source>
</evidence>
<feature type="compositionally biased region" description="Low complexity" evidence="7">
    <location>
        <begin position="8"/>
        <end position="18"/>
    </location>
</feature>
<dbReference type="Pfam" id="PF04851">
    <property type="entry name" value="ResIII"/>
    <property type="match status" value="1"/>
</dbReference>
<dbReference type="PROSITE" id="PS51192">
    <property type="entry name" value="HELICASE_ATP_BIND_1"/>
    <property type="match status" value="1"/>
</dbReference>
<dbReference type="SMART" id="SM00487">
    <property type="entry name" value="DEXDc"/>
    <property type="match status" value="1"/>
</dbReference>
<comment type="caution">
    <text evidence="12">The sequence shown here is derived from an EMBL/GenBank/DDBJ whole genome shotgun (WGS) entry which is preliminary data.</text>
</comment>
<dbReference type="GO" id="GO:0004525">
    <property type="term" value="F:ribonuclease III activity"/>
    <property type="evidence" value="ECO:0007669"/>
    <property type="project" value="InterPro"/>
</dbReference>
<dbReference type="PROSITE" id="PS51194">
    <property type="entry name" value="HELICASE_CTER"/>
    <property type="match status" value="1"/>
</dbReference>
<evidence type="ECO:0000313" key="12">
    <source>
        <dbReference type="EMBL" id="CAD8173798.1"/>
    </source>
</evidence>
<dbReference type="InterPro" id="IPR000999">
    <property type="entry name" value="RNase_III_dom"/>
</dbReference>
<name>A0A8S1V8D1_PAROT</name>
<evidence type="ECO:0000256" key="1">
    <source>
        <dbReference type="ARBA" id="ARBA00001936"/>
    </source>
</evidence>
<reference evidence="12" key="1">
    <citation type="submission" date="2021-01" db="EMBL/GenBank/DDBJ databases">
        <authorList>
            <consortium name="Genoscope - CEA"/>
            <person name="William W."/>
        </authorList>
    </citation>
    <scope>NUCLEOTIDE SEQUENCE</scope>
</reference>
<proteinExistence type="inferred from homology"/>
<evidence type="ECO:0000256" key="7">
    <source>
        <dbReference type="SAM" id="MobiDB-lite"/>
    </source>
</evidence>
<dbReference type="GO" id="GO:0031047">
    <property type="term" value="P:regulatory ncRNA-mediated gene silencing"/>
    <property type="evidence" value="ECO:0007669"/>
    <property type="project" value="UniProtKB-KW"/>
</dbReference>
<dbReference type="OMA" id="THIALMH"/>
<evidence type="ECO:0000256" key="5">
    <source>
        <dbReference type="ARBA" id="ARBA00023211"/>
    </source>
</evidence>
<dbReference type="GO" id="GO:0003723">
    <property type="term" value="F:RNA binding"/>
    <property type="evidence" value="ECO:0007669"/>
    <property type="project" value="UniProtKB-UniRule"/>
</dbReference>
<evidence type="ECO:0000259" key="10">
    <source>
        <dbReference type="PROSITE" id="PS51194"/>
    </source>
</evidence>
<dbReference type="PROSITE" id="PS00517">
    <property type="entry name" value="RNASE_3_1"/>
    <property type="match status" value="1"/>
</dbReference>
<dbReference type="GO" id="GO:0003677">
    <property type="term" value="F:DNA binding"/>
    <property type="evidence" value="ECO:0007669"/>
    <property type="project" value="InterPro"/>
</dbReference>
<dbReference type="Pfam" id="PF00271">
    <property type="entry name" value="Helicase_C"/>
    <property type="match status" value="1"/>
</dbReference>
<dbReference type="InterPro" id="IPR014001">
    <property type="entry name" value="Helicase_ATP-bd"/>
</dbReference>
<dbReference type="EMBL" id="CAJJDP010000061">
    <property type="protein sequence ID" value="CAD8173798.1"/>
    <property type="molecule type" value="Genomic_DNA"/>
</dbReference>
<dbReference type="SMART" id="SM00490">
    <property type="entry name" value="HELICc"/>
    <property type="match status" value="1"/>
</dbReference>
<feature type="domain" description="RNase III" evidence="8">
    <location>
        <begin position="1289"/>
        <end position="1464"/>
    </location>
</feature>
<sequence length="1802" mass="213287">MNIDYYFSSDESSISQDSQEAKQTQDQIEIMDDLDEIFIQQGNNQQEEEQEQEYNIPQDEQFQSADFEIRDYQIDLFQKSKEQNSIIFLETGRGKTHIALMHIYYYIKKNGFQNTKLVFLANTIQLVEQQCELIRDQIFSVAQEMEKRGLAPQDNQFDLQQFKDKAFQRKFIVPIHSKSVLANDEEMDIQGWKKERWDDIINESGVLIMMGQMLLNALRRGYLKLPYFSLIIFDECHHCTQRHSYRLIIKEFLECEKVKKQIKHSEKVKFLGLTATPVTSVDIERAVKLSSVPSLQIEVDILQLALNLQSKYVYAKEKQVKNCESKVITYNQELGISTTYIPNHQQLNDFFRLWLEIYFEKEKDKISYSIQLLIDQLYHFVTMYGIILYKDLGAFSFYQFIKQLFINFGEINFKYKVEKDQKLLDKIKKLFQDYLDILEPLSVVKDENLSNKFIALRNQLLEITQSNKENKKLLIFVDHKITAKYLHQLLELHQLESTYVVGTGNQTSGALQMTILKDRNKYISLSPTINALEIAEKIYDQFNIEGKEEDIELDNDDDDENQTKMKLRSQLQEVLEGVKNYGKKLDQTITTSKAQKESIKKFKESCNILVSTNVTEEGFDVPNCHYVFVFGEITTLKQFIQKIGRARAEGSVFYFILPKERELMWKAKEKVLFKTKECVERKIEELNNNNYYTDLKNRINSLNKQINNIPKIKEEYYDCRLVKDSLALVNVNWAVEILSNYANIFKNFEYRGKDENYIRGIFYQYTEFPSLGWKCVLILPKNFSDRYFIGDLMKTKEDAKRSAAFKAVLILRQKQMLTDDLRPVKSAYHFVSDRKNDPNLKDPNYCQVIQDSVVIKVEPLVDLRQKLFPYKMDVFEISIQQPLCLYKFKFYELPHQIINEKDKYQTIGFLHNSQFCNRLQFQGGKEIRLEFVKKITLTQEQYHKLNQVHQFLVATSFDWDLPFYSFLAKETISSESALYQQGKKQQFNIIDDQKQYALLVLLIEDQNLEEININFADSDNILKYIEKMKKVFSFLNSIRQKKKMNQQIKEERQRLNDMSIRFETWNSLEYDGELIKLLKESNFKGIVGQNITDRYFFSKVVFDSKRAIQEQLQKFDNEKKNEFMKEIQNVQRSLKLVINFNFDNEKELYAAPILRKFLKQHINQNRDIITKNQQKDPKYQYFSGEFYQFPLNILATLELRILTKHILQQLRDFLVSYTFKSQTSKLLDSGKQDLNSFQPQTYQVMDNIMIQDSQEVINFFADNCSEFQDLLNQFNQNIDQNFGNKIQDYQKYLKQRKFKYSIHDIDNELLHKCFQSQQYNQDDQTNYQVLEFLGDANLKLLSSIEVFIQFPFANENLLHLERARIVSNENLRKFSIIHRFFNCIKCTNFVYSPPEFLLDQNSISQDVSEIQPEKQKENKENAKYQYTMNGEVITELPKNYQPIPEKVHSDVVEALNGAFLIQYDEDINACQFFLHRIGVLKYPLAQVKLKNSNTMQAKGLFQRNLNSLENILGYKFNDQSILIQAITHQTFLNVLDFYNYRKYKCNYVEFSNQKNVLQIANLNQNDINESLLTQLNQQQNRIDMSYERLEFLGDSVLDSVVVEWLVKEFNKEKVEDLALKKQCVVCNKALALVTLHYKLDQFLLHPTLHKVNHENQVTLNKIKSMYNEYYDDISKMYTQEPIIKMLGDVFESIVGAIFVDSSFNYDLTKQIVLKLLMPFMQHFTSPNQIFKNPQDRLFRYFKGKNQAEIEIAMTDEDPVDGQNLYVLRDKNTYQIHKKIRATSEKQAREKLLEFIQRRGDLE</sequence>
<protein>
    <submittedName>
        <fullName evidence="12">Uncharacterized protein</fullName>
    </submittedName>
</protein>
<comment type="similarity">
    <text evidence="6">Belongs to the helicase family. Dicer subfamily.</text>
</comment>
<feature type="region of interest" description="Disordered" evidence="7">
    <location>
        <begin position="1"/>
        <end position="25"/>
    </location>
</feature>
<evidence type="ECO:0000259" key="8">
    <source>
        <dbReference type="PROSITE" id="PS50142"/>
    </source>
</evidence>
<dbReference type="Pfam" id="PF00636">
    <property type="entry name" value="Ribonuclease_3"/>
    <property type="match status" value="2"/>
</dbReference>
<keyword evidence="4" id="KW-0943">RNA-mediated gene silencing</keyword>
<dbReference type="PROSITE" id="PS50142">
    <property type="entry name" value="RNASE_3_2"/>
    <property type="match status" value="2"/>
</dbReference>
<dbReference type="PANTHER" id="PTHR14950">
    <property type="entry name" value="DICER-RELATED"/>
    <property type="match status" value="1"/>
</dbReference>
<dbReference type="Proteomes" id="UP000683925">
    <property type="component" value="Unassembled WGS sequence"/>
</dbReference>
<dbReference type="SMART" id="SM00535">
    <property type="entry name" value="RIBOc"/>
    <property type="match status" value="2"/>
</dbReference>
<dbReference type="OrthoDB" id="298016at2759"/>
<gene>
    <name evidence="12" type="ORF">POCTA_138.1.T0620219</name>
</gene>
<feature type="domain" description="RNase III" evidence="8">
    <location>
        <begin position="1505"/>
        <end position="1702"/>
    </location>
</feature>
<evidence type="ECO:0000256" key="2">
    <source>
        <dbReference type="ARBA" id="ARBA00022737"/>
    </source>
</evidence>
<dbReference type="CDD" id="cd00593">
    <property type="entry name" value="RIBOc"/>
    <property type="match status" value="2"/>
</dbReference>
<keyword evidence="2" id="KW-0677">Repeat</keyword>
<dbReference type="InterPro" id="IPR001650">
    <property type="entry name" value="Helicase_C-like"/>
</dbReference>
<dbReference type="GO" id="GO:0006396">
    <property type="term" value="P:RNA processing"/>
    <property type="evidence" value="ECO:0007669"/>
    <property type="project" value="InterPro"/>
</dbReference>
<feature type="domain" description="Helicase C-terminal" evidence="10">
    <location>
        <begin position="538"/>
        <end position="687"/>
    </location>
</feature>
<evidence type="ECO:0000256" key="3">
    <source>
        <dbReference type="ARBA" id="ARBA00022801"/>
    </source>
</evidence>
<evidence type="ECO:0000313" key="13">
    <source>
        <dbReference type="Proteomes" id="UP000683925"/>
    </source>
</evidence>
<dbReference type="PROSITE" id="PS51327">
    <property type="entry name" value="DICER_DSRBF"/>
    <property type="match status" value="1"/>
</dbReference>
<dbReference type="GO" id="GO:0005524">
    <property type="term" value="F:ATP binding"/>
    <property type="evidence" value="ECO:0007669"/>
    <property type="project" value="InterPro"/>
</dbReference>
<dbReference type="PANTHER" id="PTHR14950:SF37">
    <property type="entry name" value="ENDORIBONUCLEASE DICER"/>
    <property type="match status" value="1"/>
</dbReference>
<feature type="domain" description="Helicase ATP-binding" evidence="9">
    <location>
        <begin position="76"/>
        <end position="295"/>
    </location>
</feature>
<dbReference type="InterPro" id="IPR005034">
    <property type="entry name" value="Dicer_dimerisation"/>
</dbReference>
<accession>A0A8S1V8D1</accession>
<keyword evidence="5" id="KW-0464">Manganese</keyword>
<organism evidence="12 13">
    <name type="scientific">Paramecium octaurelia</name>
    <dbReference type="NCBI Taxonomy" id="43137"/>
    <lineage>
        <taxon>Eukaryota</taxon>
        <taxon>Sar</taxon>
        <taxon>Alveolata</taxon>
        <taxon>Ciliophora</taxon>
        <taxon>Intramacronucleata</taxon>
        <taxon>Oligohymenophorea</taxon>
        <taxon>Peniculida</taxon>
        <taxon>Parameciidae</taxon>
        <taxon>Paramecium</taxon>
    </lineage>
</organism>
<dbReference type="Pfam" id="PF03368">
    <property type="entry name" value="Dicer_dimer"/>
    <property type="match status" value="1"/>
</dbReference>
<evidence type="ECO:0000259" key="9">
    <source>
        <dbReference type="PROSITE" id="PS51192"/>
    </source>
</evidence>
<keyword evidence="6" id="KW-0694">RNA-binding</keyword>